<organism evidence="5 6">
    <name type="scientific">Parasedimentitalea psychrophila</name>
    <dbReference type="NCBI Taxonomy" id="2997337"/>
    <lineage>
        <taxon>Bacteria</taxon>
        <taxon>Pseudomonadati</taxon>
        <taxon>Pseudomonadota</taxon>
        <taxon>Alphaproteobacteria</taxon>
        <taxon>Rhodobacterales</taxon>
        <taxon>Paracoccaceae</taxon>
        <taxon>Parasedimentitalea</taxon>
    </lineage>
</organism>
<dbReference type="KEGG" id="ppso:QPJ95_15785"/>
<name>A0A9Y2KWQ0_9RHOB</name>
<keyword evidence="6" id="KW-1185">Reference proteome</keyword>
<dbReference type="EMBL" id="CP127247">
    <property type="protein sequence ID" value="WIY24073.1"/>
    <property type="molecule type" value="Genomic_DNA"/>
</dbReference>
<protein>
    <submittedName>
        <fullName evidence="5">ABC transporter substrate-binding protein</fullName>
    </submittedName>
</protein>
<gene>
    <name evidence="5" type="ORF">QPJ95_15785</name>
</gene>
<keyword evidence="3" id="KW-0029">Amino-acid transport</keyword>
<evidence type="ECO:0000256" key="3">
    <source>
        <dbReference type="ARBA" id="ARBA00022970"/>
    </source>
</evidence>
<evidence type="ECO:0000256" key="2">
    <source>
        <dbReference type="ARBA" id="ARBA00022729"/>
    </source>
</evidence>
<dbReference type="InterPro" id="IPR051010">
    <property type="entry name" value="BCAA_transport"/>
</dbReference>
<evidence type="ECO:0000256" key="1">
    <source>
        <dbReference type="ARBA" id="ARBA00010062"/>
    </source>
</evidence>
<dbReference type="PANTHER" id="PTHR30483:SF6">
    <property type="entry name" value="PERIPLASMIC BINDING PROTEIN OF ABC TRANSPORTER FOR NATURAL AMINO ACIDS"/>
    <property type="match status" value="1"/>
</dbReference>
<reference evidence="5 6" key="1">
    <citation type="submission" date="2023-06" db="EMBL/GenBank/DDBJ databases">
        <title>Parasedimentitalea psychrophila sp. nov., a psychrophilic bacterium isolated from deep-sea sediment.</title>
        <authorList>
            <person name="Li A."/>
        </authorList>
    </citation>
    <scope>NUCLEOTIDE SEQUENCE [LARGE SCALE GENOMIC DNA]</scope>
    <source>
        <strain evidence="5 6">QS115</strain>
    </source>
</reference>
<dbReference type="SUPFAM" id="SSF53822">
    <property type="entry name" value="Periplasmic binding protein-like I"/>
    <property type="match status" value="1"/>
</dbReference>
<dbReference type="InterPro" id="IPR028081">
    <property type="entry name" value="Leu-bd"/>
</dbReference>
<keyword evidence="2" id="KW-0732">Signal</keyword>
<sequence>MSVNKLLFFILCVGLGLNLVVRGGQEAERNRLDLSTRPPAINELGAHKTVALGLVYNGNSHPQFREGVNMAVAEVNARGGLLGKPLGLIEMDEAALDPEERDRNVVARQLVENSALLAVIGHSTRANAAQAAILYDANSVIYLNALVAHKTLSNLPLDYTFAIIPDSRDIGEGIADAMSQLGLRSVAIVRDPSDLSGEIAIAATNRAAYRKIDIALQVTLHRQQASYQDLLTRLDQADVDALVILANRQMREGLLLDAARLRYDRPILLGHPEGFGLTAKDRFSENLVILKPSLFAEQENAYQVADFRRAFLRSYGVTPNGWAGQGYDAVLLLAAAVDAAQSLDPSVVAPALRNSLPWAGITVGYPHISPQPTDYSESLTFVPGNTLASDIFISSNR</sequence>
<evidence type="ECO:0000313" key="5">
    <source>
        <dbReference type="EMBL" id="WIY24073.1"/>
    </source>
</evidence>
<dbReference type="PANTHER" id="PTHR30483">
    <property type="entry name" value="LEUCINE-SPECIFIC-BINDING PROTEIN"/>
    <property type="match status" value="1"/>
</dbReference>
<keyword evidence="3" id="KW-0813">Transport</keyword>
<dbReference type="RefSeq" id="WP_270917077.1">
    <property type="nucleotide sequence ID" value="NZ_CP127247.1"/>
</dbReference>
<proteinExistence type="inferred from homology"/>
<comment type="similarity">
    <text evidence="1">Belongs to the leucine-binding protein family.</text>
</comment>
<feature type="domain" description="Leucine-binding protein" evidence="4">
    <location>
        <begin position="59"/>
        <end position="360"/>
    </location>
</feature>
<dbReference type="Proteomes" id="UP001238334">
    <property type="component" value="Chromosome"/>
</dbReference>
<dbReference type="InterPro" id="IPR028082">
    <property type="entry name" value="Peripla_BP_I"/>
</dbReference>
<dbReference type="AlphaFoldDB" id="A0A9Y2KWQ0"/>
<evidence type="ECO:0000313" key="6">
    <source>
        <dbReference type="Proteomes" id="UP001238334"/>
    </source>
</evidence>
<dbReference type="GO" id="GO:0006865">
    <property type="term" value="P:amino acid transport"/>
    <property type="evidence" value="ECO:0007669"/>
    <property type="project" value="UniProtKB-KW"/>
</dbReference>
<accession>A0A9Y2KWQ0</accession>
<dbReference type="Pfam" id="PF13458">
    <property type="entry name" value="Peripla_BP_6"/>
    <property type="match status" value="1"/>
</dbReference>
<evidence type="ECO:0000259" key="4">
    <source>
        <dbReference type="Pfam" id="PF13458"/>
    </source>
</evidence>
<dbReference type="Gene3D" id="3.40.50.2300">
    <property type="match status" value="2"/>
</dbReference>